<dbReference type="Pfam" id="PF13520">
    <property type="entry name" value="AA_permease_2"/>
    <property type="match status" value="1"/>
</dbReference>
<comment type="subcellular location">
    <subcellularLocation>
        <location evidence="1">Cell membrane</location>
        <topology evidence="1">Multi-pass membrane protein</topology>
    </subcellularLocation>
</comment>
<evidence type="ECO:0000256" key="2">
    <source>
        <dbReference type="ARBA" id="ARBA00022475"/>
    </source>
</evidence>
<dbReference type="InterPro" id="IPR050367">
    <property type="entry name" value="APC_superfamily"/>
</dbReference>
<dbReference type="RefSeq" id="WP_073445509.1">
    <property type="nucleotide sequence ID" value="NZ_LJSN01000003.1"/>
</dbReference>
<evidence type="ECO:0000313" key="8">
    <source>
        <dbReference type="EMBL" id="PNE37478.1"/>
    </source>
</evidence>
<dbReference type="InterPro" id="IPR002293">
    <property type="entry name" value="AA/rel_permease1"/>
</dbReference>
<feature type="region of interest" description="Disordered" evidence="6">
    <location>
        <begin position="1"/>
        <end position="28"/>
    </location>
</feature>
<evidence type="ECO:0000256" key="6">
    <source>
        <dbReference type="SAM" id="MobiDB-lite"/>
    </source>
</evidence>
<feature type="transmembrane region" description="Helical" evidence="7">
    <location>
        <begin position="255"/>
        <end position="278"/>
    </location>
</feature>
<keyword evidence="9" id="KW-1185">Reference proteome</keyword>
<dbReference type="EMBL" id="LJSN01000003">
    <property type="protein sequence ID" value="PNE37478.1"/>
    <property type="molecule type" value="Genomic_DNA"/>
</dbReference>
<gene>
    <name evidence="8" type="ORF">AOB60_24580</name>
</gene>
<feature type="transmembrane region" description="Helical" evidence="7">
    <location>
        <begin position="210"/>
        <end position="234"/>
    </location>
</feature>
<dbReference type="PANTHER" id="PTHR42770">
    <property type="entry name" value="AMINO ACID TRANSPORTER-RELATED"/>
    <property type="match status" value="1"/>
</dbReference>
<feature type="transmembrane region" description="Helical" evidence="7">
    <location>
        <begin position="355"/>
        <end position="373"/>
    </location>
</feature>
<dbReference type="Proteomes" id="UP000236047">
    <property type="component" value="Unassembled WGS sequence"/>
</dbReference>
<dbReference type="PANTHER" id="PTHR42770:SF11">
    <property type="entry name" value="INNER MEMBRANE TRANSPORT PROTEIN YBAT"/>
    <property type="match status" value="1"/>
</dbReference>
<keyword evidence="3 7" id="KW-0812">Transmembrane</keyword>
<evidence type="ECO:0000256" key="5">
    <source>
        <dbReference type="ARBA" id="ARBA00023136"/>
    </source>
</evidence>
<dbReference type="GO" id="GO:0022857">
    <property type="term" value="F:transmembrane transporter activity"/>
    <property type="evidence" value="ECO:0007669"/>
    <property type="project" value="InterPro"/>
</dbReference>
<feature type="transmembrane region" description="Helical" evidence="7">
    <location>
        <begin position="379"/>
        <end position="397"/>
    </location>
</feature>
<keyword evidence="2" id="KW-1003">Cell membrane</keyword>
<comment type="caution">
    <text evidence="8">The sequence shown here is derived from an EMBL/GenBank/DDBJ whole genome shotgun (WGS) entry which is preliminary data.</text>
</comment>
<feature type="transmembrane region" description="Helical" evidence="7">
    <location>
        <begin position="298"/>
        <end position="321"/>
    </location>
</feature>
<feature type="transmembrane region" description="Helical" evidence="7">
    <location>
        <begin position="68"/>
        <end position="88"/>
    </location>
</feature>
<reference evidence="9" key="1">
    <citation type="submission" date="2015-09" db="EMBL/GenBank/DDBJ databases">
        <authorList>
            <person name="Graham D.E."/>
            <person name="Mahan K.M."/>
            <person name="Klingeman D.M."/>
            <person name="Fida T."/>
            <person name="Giannone R.J."/>
            <person name="Hettich R.L."/>
            <person name="Parry R.J."/>
            <person name="Spain J.C."/>
        </authorList>
    </citation>
    <scope>NUCLEOTIDE SEQUENCE [LARGE SCALE GENOMIC DNA]</scope>
    <source>
        <strain evidence="9">JCM 4701</strain>
    </source>
</reference>
<proteinExistence type="predicted"/>
<evidence type="ECO:0000256" key="3">
    <source>
        <dbReference type="ARBA" id="ARBA00022692"/>
    </source>
</evidence>
<keyword evidence="5 7" id="KW-0472">Membrane</keyword>
<accession>A0A2N8P8X4</accession>
<feature type="transmembrane region" description="Helical" evidence="7">
    <location>
        <begin position="436"/>
        <end position="455"/>
    </location>
</feature>
<keyword evidence="4 7" id="KW-1133">Transmembrane helix</keyword>
<name>A0A2N8P8X4_STRNR</name>
<feature type="transmembrane region" description="Helical" evidence="7">
    <location>
        <begin position="409"/>
        <end position="430"/>
    </location>
</feature>
<evidence type="ECO:0000256" key="1">
    <source>
        <dbReference type="ARBA" id="ARBA00004651"/>
    </source>
</evidence>
<feature type="transmembrane region" description="Helical" evidence="7">
    <location>
        <begin position="169"/>
        <end position="190"/>
    </location>
</feature>
<dbReference type="Gene3D" id="1.20.1740.10">
    <property type="entry name" value="Amino acid/polyamine transporter I"/>
    <property type="match status" value="1"/>
</dbReference>
<feature type="transmembrane region" description="Helical" evidence="7">
    <location>
        <begin position="109"/>
        <end position="134"/>
    </location>
</feature>
<feature type="transmembrane region" description="Helical" evidence="7">
    <location>
        <begin position="146"/>
        <end position="162"/>
    </location>
</feature>
<sequence>MTDMPTTPVATATAAPETRPSTPADSPKLTRSIGVVGGTLLTLSCLTPASSLFVIVPDSFATLGTGTALTIAIAAVLCVGVAFTYSELGTLIPSSGGEYAMVGTLMGRLAGWLVFVLSLIVVMIVPPIIALGTADYLAPLVHLDKQMTAAAVMLLATAMGLLDLRANAWITGIFLVLEVVAAAVVAFLGFSHTQRSASTLIHPVMDAGHGTSTAVTGGLIVAGLATALFILQGFSTAVYLAEEMENPRRNVSRTVLWTLAIGAAVVLVPVVAITLGAPDLKTLGAGDLAGMVQGWSNSAVGTFVSLCIALAIINAAIVMVIQNSRVVFSSARDAAWPTPVNRIFSHVGKRFGSPWAATLAVGVPGAALCFVTLDTLNEVTGVAVAGMYVFVALGALVSRRGEHKHRLAWRMPLWPVVPALIVIVLAWVLCQQSAESLLITGGVIAVAAVYWAVYLRPRQDSHWVISVPEDDMAGTTELTEPARP</sequence>
<evidence type="ECO:0000313" key="9">
    <source>
        <dbReference type="Proteomes" id="UP000236047"/>
    </source>
</evidence>
<dbReference type="AlphaFoldDB" id="A0A2N8P8X4"/>
<protein>
    <submittedName>
        <fullName evidence="8">Amino acid permease</fullName>
    </submittedName>
</protein>
<feature type="compositionally biased region" description="Low complexity" evidence="6">
    <location>
        <begin position="1"/>
        <end position="24"/>
    </location>
</feature>
<feature type="transmembrane region" description="Helical" evidence="7">
    <location>
        <begin position="33"/>
        <end position="56"/>
    </location>
</feature>
<evidence type="ECO:0000256" key="4">
    <source>
        <dbReference type="ARBA" id="ARBA00022989"/>
    </source>
</evidence>
<evidence type="ECO:0000256" key="7">
    <source>
        <dbReference type="SAM" id="Phobius"/>
    </source>
</evidence>
<dbReference type="PIRSF" id="PIRSF006060">
    <property type="entry name" value="AA_transporter"/>
    <property type="match status" value="1"/>
</dbReference>
<dbReference type="GO" id="GO:0005886">
    <property type="term" value="C:plasma membrane"/>
    <property type="evidence" value="ECO:0007669"/>
    <property type="project" value="UniProtKB-SubCell"/>
</dbReference>
<organism evidence="8 9">
    <name type="scientific">Streptomyces noursei</name>
    <name type="common">Streptomyces albulus</name>
    <dbReference type="NCBI Taxonomy" id="1971"/>
    <lineage>
        <taxon>Bacteria</taxon>
        <taxon>Bacillati</taxon>
        <taxon>Actinomycetota</taxon>
        <taxon>Actinomycetes</taxon>
        <taxon>Kitasatosporales</taxon>
        <taxon>Streptomycetaceae</taxon>
        <taxon>Streptomyces</taxon>
    </lineage>
</organism>